<name>A0A6C0JJR3_9ZZZZ</name>
<dbReference type="Gene3D" id="3.90.550.10">
    <property type="entry name" value="Spore Coat Polysaccharide Biosynthesis Protein SpsA, Chain A"/>
    <property type="match status" value="1"/>
</dbReference>
<dbReference type="SUPFAM" id="SSF53448">
    <property type="entry name" value="Nucleotide-diphospho-sugar transferases"/>
    <property type="match status" value="1"/>
</dbReference>
<protein>
    <recommendedName>
        <fullName evidence="2">Glycosyltransferase</fullName>
    </recommendedName>
</protein>
<organism evidence="1">
    <name type="scientific">viral metagenome</name>
    <dbReference type="NCBI Taxonomy" id="1070528"/>
    <lineage>
        <taxon>unclassified sequences</taxon>
        <taxon>metagenomes</taxon>
        <taxon>organismal metagenomes</taxon>
    </lineage>
</organism>
<dbReference type="EMBL" id="MN740417">
    <property type="protein sequence ID" value="QHU05613.1"/>
    <property type="molecule type" value="Genomic_DNA"/>
</dbReference>
<sequence>MNCIAVLTRGYNNYNEYSMLIKRNKHIEIHLNNKSTDVLIFHEGNISNEHQIKISNETPLLNIKFINISGKAFKPEKSNIVFDANTRMFGLSYRHMCSFWFVDFWEFVKDYEYLLRIDEDCFIDCSIDDIFLKLVSGNLFVVGTYSHDEHFVTRGLNDFSIQFMNHYSINVNGENYKFNRRDPSGPYTNLFGISLKIRNNDLFRKYVKEVDISNKIYERRWGDLPLWGEVIDYIFGKDTLLIDKTIKYYHDSHHTQVN</sequence>
<dbReference type="AlphaFoldDB" id="A0A6C0JJR3"/>
<reference evidence="1" key="1">
    <citation type="journal article" date="2020" name="Nature">
        <title>Giant virus diversity and host interactions through global metagenomics.</title>
        <authorList>
            <person name="Schulz F."/>
            <person name="Roux S."/>
            <person name="Paez-Espino D."/>
            <person name="Jungbluth S."/>
            <person name="Walsh D.A."/>
            <person name="Denef V.J."/>
            <person name="McMahon K.D."/>
            <person name="Konstantinidis K.T."/>
            <person name="Eloe-Fadrosh E.A."/>
            <person name="Kyrpides N.C."/>
            <person name="Woyke T."/>
        </authorList>
    </citation>
    <scope>NUCLEOTIDE SEQUENCE</scope>
    <source>
        <strain evidence="1">GVMAG-M-3300027736-24</strain>
    </source>
</reference>
<evidence type="ECO:0008006" key="2">
    <source>
        <dbReference type="Google" id="ProtNLM"/>
    </source>
</evidence>
<accession>A0A6C0JJR3</accession>
<evidence type="ECO:0000313" key="1">
    <source>
        <dbReference type="EMBL" id="QHU05613.1"/>
    </source>
</evidence>
<dbReference type="InterPro" id="IPR029044">
    <property type="entry name" value="Nucleotide-diphossugar_trans"/>
</dbReference>
<proteinExistence type="predicted"/>